<comment type="caution">
    <text evidence="4">The sequence shown here is derived from an EMBL/GenBank/DDBJ whole genome shotgun (WGS) entry which is preliminary data.</text>
</comment>
<dbReference type="InterPro" id="IPR014756">
    <property type="entry name" value="Ig_E-set"/>
</dbReference>
<dbReference type="PANTHER" id="PTHR12976:SF0">
    <property type="entry name" value="RETINAL ROD RHODOPSIN-SENSITIVE CGMP 3',5'-CYCLIC PHOSPHODIESTERASE SUBUNIT DELTA"/>
    <property type="match status" value="1"/>
</dbReference>
<dbReference type="InterPro" id="IPR037036">
    <property type="entry name" value="PDED_dom_sf"/>
</dbReference>
<keyword evidence="5" id="KW-1185">Reference proteome</keyword>
<evidence type="ECO:0000313" key="5">
    <source>
        <dbReference type="Proteomes" id="UP000243217"/>
    </source>
</evidence>
<evidence type="ECO:0000259" key="3">
    <source>
        <dbReference type="Pfam" id="PF05351"/>
    </source>
</evidence>
<evidence type="ECO:0000256" key="2">
    <source>
        <dbReference type="SAM" id="MobiDB-lite"/>
    </source>
</evidence>
<feature type="domain" description="GMP phosphodiesterase delta subunit" evidence="3">
    <location>
        <begin position="82"/>
        <end position="214"/>
    </location>
</feature>
<dbReference type="STRING" id="74557.A0A1W0AAS2"/>
<dbReference type="PANTHER" id="PTHR12976">
    <property type="entry name" value="RETINAL ROD RHODOPSIN-SENSITIVE CGMP 3',5'-CYCLIC PHOSPHODIESTERASE DELTA-SUBUNIT"/>
    <property type="match status" value="1"/>
</dbReference>
<proteinExistence type="inferred from homology"/>
<feature type="region of interest" description="Disordered" evidence="2">
    <location>
        <begin position="1"/>
        <end position="47"/>
    </location>
</feature>
<comment type="similarity">
    <text evidence="1">Belongs to the PDE6D/unc-119 family.</text>
</comment>
<feature type="compositionally biased region" description="Basic and acidic residues" evidence="2">
    <location>
        <begin position="1"/>
        <end position="36"/>
    </location>
</feature>
<dbReference type="GO" id="GO:0005737">
    <property type="term" value="C:cytoplasm"/>
    <property type="evidence" value="ECO:0007669"/>
    <property type="project" value="TreeGrafter"/>
</dbReference>
<sequence>MEKESKERASPKEEYEAKAARHSKECDDVADSKSSDNEEEEAQEKWDLEVEKEWTSKLKHPTNTGSIQRAMDPRGRLISEGNHMNMRCGETGKLMWQQEKFTKEMYEREQRAIVPREILNCNSVSREINFTSIEEIHNFRLEQRVYFHGKCLEEWLFTFGYVMPNSTNSWQQTIEAAGPENMLSPEHISGKITIETGFYDADILISKTVFRIYYE</sequence>
<dbReference type="Pfam" id="PF05351">
    <property type="entry name" value="GMP_PDE_delta"/>
    <property type="match status" value="1"/>
</dbReference>
<dbReference type="SUPFAM" id="SSF81296">
    <property type="entry name" value="E set domains"/>
    <property type="match status" value="1"/>
</dbReference>
<dbReference type="OrthoDB" id="10248777at2759"/>
<protein>
    <submittedName>
        <fullName evidence="4">cGMP 3',5'-cyclic phosphodiesterase subunit delta</fullName>
    </submittedName>
</protein>
<evidence type="ECO:0000313" key="4">
    <source>
        <dbReference type="EMBL" id="OQS07355.1"/>
    </source>
</evidence>
<accession>A0A1W0AAS2</accession>
<dbReference type="EMBL" id="JNBS01000247">
    <property type="protein sequence ID" value="OQS07355.1"/>
    <property type="molecule type" value="Genomic_DNA"/>
</dbReference>
<name>A0A1W0AAS2_9STRA</name>
<reference evidence="4 5" key="1">
    <citation type="journal article" date="2014" name="Genome Biol. Evol.">
        <title>The secreted proteins of Achlya hypogyna and Thraustotheca clavata identify the ancestral oomycete secretome and reveal gene acquisitions by horizontal gene transfer.</title>
        <authorList>
            <person name="Misner I."/>
            <person name="Blouin N."/>
            <person name="Leonard G."/>
            <person name="Richards T.A."/>
            <person name="Lane C.E."/>
        </authorList>
    </citation>
    <scope>NUCLEOTIDE SEQUENCE [LARGE SCALE GENOMIC DNA]</scope>
    <source>
        <strain evidence="4 5">ATCC 34112</strain>
    </source>
</reference>
<evidence type="ECO:0000256" key="1">
    <source>
        <dbReference type="ARBA" id="ARBA00008102"/>
    </source>
</evidence>
<dbReference type="Proteomes" id="UP000243217">
    <property type="component" value="Unassembled WGS sequence"/>
</dbReference>
<dbReference type="Gene3D" id="2.70.50.40">
    <property type="entry name" value="GMP phosphodiesterase, delta subunit"/>
    <property type="match status" value="1"/>
</dbReference>
<dbReference type="InterPro" id="IPR008015">
    <property type="entry name" value="PDED_dom"/>
</dbReference>
<gene>
    <name evidence="4" type="ORF">THRCLA_00638</name>
</gene>
<organism evidence="4 5">
    <name type="scientific">Thraustotheca clavata</name>
    <dbReference type="NCBI Taxonomy" id="74557"/>
    <lineage>
        <taxon>Eukaryota</taxon>
        <taxon>Sar</taxon>
        <taxon>Stramenopiles</taxon>
        <taxon>Oomycota</taxon>
        <taxon>Saprolegniomycetes</taxon>
        <taxon>Saprolegniales</taxon>
        <taxon>Achlyaceae</taxon>
        <taxon>Thraustotheca</taxon>
    </lineage>
</organism>
<dbReference type="AlphaFoldDB" id="A0A1W0AAS2"/>